<dbReference type="InterPro" id="IPR050107">
    <property type="entry name" value="ABC_carbohydrate_import_ATPase"/>
</dbReference>
<evidence type="ECO:0000256" key="4">
    <source>
        <dbReference type="ARBA" id="ARBA00022840"/>
    </source>
</evidence>
<dbReference type="PANTHER" id="PTHR43790:SF9">
    <property type="entry name" value="GALACTOFURANOSE TRANSPORTER ATP-BINDING PROTEIN YTFR"/>
    <property type="match status" value="1"/>
</dbReference>
<reference evidence="7 8" key="1">
    <citation type="submission" date="2018-11" db="EMBL/GenBank/DDBJ databases">
        <title>Whole genome sequence of Streptomyces paromomycinus NBRC 15454(T).</title>
        <authorList>
            <person name="Komaki H."/>
            <person name="Tamura T."/>
        </authorList>
    </citation>
    <scope>NUCLEOTIDE SEQUENCE [LARGE SCALE GENOMIC DNA]</scope>
    <source>
        <strain evidence="7 8">NBRC 15454</strain>
    </source>
</reference>
<keyword evidence="1" id="KW-0813">Transport</keyword>
<feature type="region of interest" description="Disordered" evidence="5">
    <location>
        <begin position="548"/>
        <end position="583"/>
    </location>
</feature>
<feature type="compositionally biased region" description="Basic and acidic residues" evidence="5">
    <location>
        <begin position="82"/>
        <end position="96"/>
    </location>
</feature>
<dbReference type="PROSITE" id="PS50893">
    <property type="entry name" value="ABC_TRANSPORTER_2"/>
    <property type="match status" value="2"/>
</dbReference>
<keyword evidence="4 7" id="KW-0067">ATP-binding</keyword>
<dbReference type="SUPFAM" id="SSF52540">
    <property type="entry name" value="P-loop containing nucleoside triphosphate hydrolases"/>
    <property type="match status" value="2"/>
</dbReference>
<dbReference type="InterPro" id="IPR003593">
    <property type="entry name" value="AAA+_ATPase"/>
</dbReference>
<dbReference type="CDD" id="cd03216">
    <property type="entry name" value="ABC_Carb_Monos_I"/>
    <property type="match status" value="1"/>
</dbReference>
<evidence type="ECO:0000313" key="8">
    <source>
        <dbReference type="Proteomes" id="UP000286746"/>
    </source>
</evidence>
<dbReference type="EMBL" id="BHZD01000001">
    <property type="protein sequence ID" value="GCD46046.1"/>
    <property type="molecule type" value="Genomic_DNA"/>
</dbReference>
<evidence type="ECO:0000256" key="5">
    <source>
        <dbReference type="SAM" id="MobiDB-lite"/>
    </source>
</evidence>
<gene>
    <name evidence="7" type="primary">rbsA2</name>
    <name evidence="7" type="ORF">GKJPGBOP_05792</name>
</gene>
<dbReference type="CDD" id="cd03215">
    <property type="entry name" value="ABC_Carb_Monos_II"/>
    <property type="match status" value="1"/>
</dbReference>
<dbReference type="PROSITE" id="PS00211">
    <property type="entry name" value="ABC_TRANSPORTER_1"/>
    <property type="match status" value="1"/>
</dbReference>
<evidence type="ECO:0000313" key="7">
    <source>
        <dbReference type="EMBL" id="GCD46046.1"/>
    </source>
</evidence>
<feature type="domain" description="ABC transporter" evidence="6">
    <location>
        <begin position="19"/>
        <end position="291"/>
    </location>
</feature>
<comment type="caution">
    <text evidence="7">The sequence shown here is derived from an EMBL/GenBank/DDBJ whole genome shotgun (WGS) entry which is preliminary data.</text>
</comment>
<dbReference type="Pfam" id="PF00005">
    <property type="entry name" value="ABC_tran"/>
    <property type="match status" value="2"/>
</dbReference>
<sequence>MTDVNDDVRDDAPTGRELLRVEGVTKTFPGVRALDGVDLSLRAGEVHVLLGENGAGKSTLIKMLSGAHRPDAGRILAADAPTGDHGDHGDHVDDGGHSGPAPAAATPRDTPPDALREVHIRTAQDAERLGIATIYQEFNLVPRLTVAENIFLGRQPRTALRLIDKKAMRARAADLLRRVRLDVSPDTPVAELGIARLQMVEIAKALSLRARVLIMDEPTAVLTSEEVETLFGIVRELRADGVGIIFITHHLEEIGALGDRVTVLRDGRSVAEVPAGTGEDELIRLMVGRDIAEQYPRQRPDGPGAPLLRVRGLTRHGTDGAPVFEDIGFEVRAGEVVGLAGLVGAGRTEVARAVFGVDRYDAGSVEVDGKVLAPGDVRAAMRAGLGLVPEDRKGQGLVLDASLQDNLTLARLDRDTRAGLVDRRGQRRAAAEVAAQLKVRMSGLGQHARTLSGGNQQKVVIGKWLLADTRLLILDEPTRGIDVGAKVEIYQLVNELTAAGRAVLMISSDLPEVLGMSDRVLVMAQGRLAGELSGDEATQDAVMELAVRSDGGASGPHGTAPHTTSGTTPHTTNESAKEGSDVR</sequence>
<dbReference type="GO" id="GO:0005524">
    <property type="term" value="F:ATP binding"/>
    <property type="evidence" value="ECO:0007669"/>
    <property type="project" value="UniProtKB-KW"/>
</dbReference>
<dbReference type="InterPro" id="IPR027417">
    <property type="entry name" value="P-loop_NTPase"/>
</dbReference>
<keyword evidence="8" id="KW-1185">Reference proteome</keyword>
<keyword evidence="2" id="KW-0677">Repeat</keyword>
<dbReference type="InterPro" id="IPR017871">
    <property type="entry name" value="ABC_transporter-like_CS"/>
</dbReference>
<evidence type="ECO:0000256" key="1">
    <source>
        <dbReference type="ARBA" id="ARBA00022448"/>
    </source>
</evidence>
<proteinExistence type="predicted"/>
<organism evidence="7 8">
    <name type="scientific">Streptomyces paromomycinus</name>
    <name type="common">Streptomyces rimosus subsp. paromomycinus</name>
    <dbReference type="NCBI Taxonomy" id="92743"/>
    <lineage>
        <taxon>Bacteria</taxon>
        <taxon>Bacillati</taxon>
        <taxon>Actinomycetota</taxon>
        <taxon>Actinomycetes</taxon>
        <taxon>Kitasatosporales</taxon>
        <taxon>Streptomycetaceae</taxon>
        <taxon>Streptomyces</taxon>
    </lineage>
</organism>
<keyword evidence="3" id="KW-0547">Nucleotide-binding</keyword>
<dbReference type="PANTHER" id="PTHR43790">
    <property type="entry name" value="CARBOHYDRATE TRANSPORT ATP-BINDING PROTEIN MG119-RELATED"/>
    <property type="match status" value="1"/>
</dbReference>
<dbReference type="Gene3D" id="3.40.50.300">
    <property type="entry name" value="P-loop containing nucleotide triphosphate hydrolases"/>
    <property type="match status" value="2"/>
</dbReference>
<dbReference type="AlphaFoldDB" id="A0A401W9M7"/>
<dbReference type="GO" id="GO:0016887">
    <property type="term" value="F:ATP hydrolysis activity"/>
    <property type="evidence" value="ECO:0007669"/>
    <property type="project" value="InterPro"/>
</dbReference>
<evidence type="ECO:0000259" key="6">
    <source>
        <dbReference type="PROSITE" id="PS50893"/>
    </source>
</evidence>
<name>A0A401W9M7_STREY</name>
<accession>A0A401W9M7</accession>
<protein>
    <submittedName>
        <fullName evidence="7">Ribose import ATP-binding protein RbsA 2</fullName>
    </submittedName>
</protein>
<dbReference type="SMART" id="SM00382">
    <property type="entry name" value="AAA"/>
    <property type="match status" value="2"/>
</dbReference>
<feature type="region of interest" description="Disordered" evidence="5">
    <location>
        <begin position="76"/>
        <end position="112"/>
    </location>
</feature>
<dbReference type="RefSeq" id="WP_125056503.1">
    <property type="nucleotide sequence ID" value="NZ_BHZD01000001.1"/>
</dbReference>
<feature type="compositionally biased region" description="Low complexity" evidence="5">
    <location>
        <begin position="556"/>
        <end position="572"/>
    </location>
</feature>
<evidence type="ECO:0000256" key="3">
    <source>
        <dbReference type="ARBA" id="ARBA00022741"/>
    </source>
</evidence>
<feature type="domain" description="ABC transporter" evidence="6">
    <location>
        <begin position="308"/>
        <end position="550"/>
    </location>
</feature>
<dbReference type="InterPro" id="IPR003439">
    <property type="entry name" value="ABC_transporter-like_ATP-bd"/>
</dbReference>
<evidence type="ECO:0000256" key="2">
    <source>
        <dbReference type="ARBA" id="ARBA00022737"/>
    </source>
</evidence>
<dbReference type="Proteomes" id="UP000286746">
    <property type="component" value="Unassembled WGS sequence"/>
</dbReference>